<reference evidence="1" key="1">
    <citation type="submission" date="2021-10" db="EMBL/GenBank/DDBJ databases">
        <title>Tropical sea cucumber genome reveals ecological adaptation and Cuvierian tubules defense mechanism.</title>
        <authorList>
            <person name="Chen T."/>
        </authorList>
    </citation>
    <scope>NUCLEOTIDE SEQUENCE</scope>
    <source>
        <strain evidence="1">Nanhai2018</strain>
        <tissue evidence="1">Muscle</tissue>
    </source>
</reference>
<evidence type="ECO:0000313" key="1">
    <source>
        <dbReference type="EMBL" id="KAJ8023912.1"/>
    </source>
</evidence>
<dbReference type="EMBL" id="JAIZAY010000019">
    <property type="protein sequence ID" value="KAJ8023912.1"/>
    <property type="molecule type" value="Genomic_DNA"/>
</dbReference>
<gene>
    <name evidence="1" type="ORF">HOLleu_36486</name>
</gene>
<proteinExistence type="predicted"/>
<dbReference type="PANTHER" id="PTHR33332">
    <property type="entry name" value="REVERSE TRANSCRIPTASE DOMAIN-CONTAINING PROTEIN"/>
    <property type="match status" value="1"/>
</dbReference>
<name>A0A9Q1BGN0_HOLLE</name>
<organism evidence="1 2">
    <name type="scientific">Holothuria leucospilota</name>
    <name type="common">Black long sea cucumber</name>
    <name type="synonym">Mertensiothuria leucospilota</name>
    <dbReference type="NCBI Taxonomy" id="206669"/>
    <lineage>
        <taxon>Eukaryota</taxon>
        <taxon>Metazoa</taxon>
        <taxon>Echinodermata</taxon>
        <taxon>Eleutherozoa</taxon>
        <taxon>Echinozoa</taxon>
        <taxon>Holothuroidea</taxon>
        <taxon>Aspidochirotacea</taxon>
        <taxon>Aspidochirotida</taxon>
        <taxon>Holothuriidae</taxon>
        <taxon>Holothuria</taxon>
    </lineage>
</organism>
<protein>
    <submittedName>
        <fullName evidence="1">Uncharacterized protein</fullName>
    </submittedName>
</protein>
<keyword evidence="2" id="KW-1185">Reference proteome</keyword>
<evidence type="ECO:0000313" key="2">
    <source>
        <dbReference type="Proteomes" id="UP001152320"/>
    </source>
</evidence>
<dbReference type="Proteomes" id="UP001152320">
    <property type="component" value="Chromosome 19"/>
</dbReference>
<accession>A0A9Q1BGN0</accession>
<dbReference type="AlphaFoldDB" id="A0A9Q1BGN0"/>
<sequence>MTHNILKLNADKPEVLVIGFRAQLLQFNLPSINIAGVNVAVRSDPIKNLRVMFDPRMSMNAQVTNIVKAANSHLINISRARRFLITEAAKLAIHALVTSRLDYCNGILIGISNRVLTQLQNIQRTSARLITNRRKFDSITSDLIQLHWLPVKQRIDFKILLLVYKALHNQTPGEITNMLQVNIRQRRLRSSCSSSHPLVEPHTRCVSFADRSFSVYAPKIWNKLPEYKKVISYEIFKSLLKAHLFHEVYQQ</sequence>
<dbReference type="OrthoDB" id="8939918at2759"/>
<comment type="caution">
    <text evidence="1">The sequence shown here is derived from an EMBL/GenBank/DDBJ whole genome shotgun (WGS) entry which is preliminary data.</text>
</comment>